<evidence type="ECO:0000313" key="4">
    <source>
        <dbReference type="Proteomes" id="UP000274541"/>
    </source>
</evidence>
<evidence type="ECO:0000313" key="1">
    <source>
        <dbReference type="EMBL" id="RMO59865.1"/>
    </source>
</evidence>
<sequence length="74" mass="8477">MMIPLPAEWPFSGLINRYSVFQVGAVKRQGSVEKSMKSWRPLSGQVFFMRSECDPDPGCFEPLQGDHRVRYLKG</sequence>
<dbReference type="Proteomes" id="UP000274315">
    <property type="component" value="Unassembled WGS sequence"/>
</dbReference>
<organism evidence="2 3">
    <name type="scientific">Pseudomonas syringae pv. aptata</name>
    <dbReference type="NCBI Taxonomy" id="83167"/>
    <lineage>
        <taxon>Bacteria</taxon>
        <taxon>Pseudomonadati</taxon>
        <taxon>Pseudomonadota</taxon>
        <taxon>Gammaproteobacteria</taxon>
        <taxon>Pseudomonadales</taxon>
        <taxon>Pseudomonadaceae</taxon>
        <taxon>Pseudomonas</taxon>
        <taxon>Pseudomonas syringae</taxon>
    </lineage>
</organism>
<dbReference type="EMBL" id="RBUF01000277">
    <property type="protein sequence ID" value="RMU74459.1"/>
    <property type="molecule type" value="Genomic_DNA"/>
</dbReference>
<name>A0A0N8T7Y5_PSEAP</name>
<evidence type="ECO:0000313" key="3">
    <source>
        <dbReference type="Proteomes" id="UP000274315"/>
    </source>
</evidence>
<evidence type="ECO:0000313" key="2">
    <source>
        <dbReference type="EMBL" id="RMU74459.1"/>
    </source>
</evidence>
<protein>
    <submittedName>
        <fullName evidence="2">Uncharacterized protein</fullName>
    </submittedName>
</protein>
<dbReference type="AlphaFoldDB" id="A0A0N8T7Y5"/>
<proteinExistence type="predicted"/>
<dbReference type="Proteomes" id="UP000274541">
    <property type="component" value="Unassembled WGS sequence"/>
</dbReference>
<dbReference type="EMBL" id="RBPX01000320">
    <property type="protein sequence ID" value="RMO59865.1"/>
    <property type="molecule type" value="Genomic_DNA"/>
</dbReference>
<accession>A0A0N8T7Y5</accession>
<reference evidence="3 4" key="1">
    <citation type="submission" date="2018-08" db="EMBL/GenBank/DDBJ databases">
        <title>Recombination of ecologically and evolutionarily significant loci maintains genetic cohesion in the Pseudomonas syringae species complex.</title>
        <authorList>
            <person name="Dillon M."/>
            <person name="Thakur S."/>
            <person name="Almeida R.N.D."/>
            <person name="Weir B.S."/>
            <person name="Guttman D.S."/>
        </authorList>
    </citation>
    <scope>NUCLEOTIDE SEQUENCE [LARGE SCALE GENOMIC DNA]</scope>
    <source>
        <strain evidence="2 3">ICMP 11935</strain>
        <strain evidence="1 4">ICMP 4388</strain>
    </source>
</reference>
<comment type="caution">
    <text evidence="2">The sequence shown here is derived from an EMBL/GenBank/DDBJ whole genome shotgun (WGS) entry which is preliminary data.</text>
</comment>
<gene>
    <name evidence="2" type="ORF">ALP24_102166</name>
    <name evidence="1" type="ORF">ALQ37_101992</name>
</gene>